<reference evidence="2" key="2">
    <citation type="submission" date="2019-02" db="EMBL/GenBank/DDBJ databases">
        <authorList>
            <person name="Chen S.-C."/>
            <person name="Chien H.-H."/>
            <person name="Lai M.-C."/>
        </authorList>
    </citation>
    <scope>NUCLEOTIDE SEQUENCE</scope>
    <source>
        <strain evidence="2">N2F9704</strain>
    </source>
</reference>
<evidence type="ECO:0000313" key="2">
    <source>
        <dbReference type="EMBL" id="QSZ66166.1"/>
    </source>
</evidence>
<gene>
    <name evidence="2" type="ORF">RJ40_00955</name>
</gene>
<keyword evidence="1" id="KW-1133">Transmembrane helix</keyword>
<protein>
    <submittedName>
        <fullName evidence="2">Uncharacterized protein</fullName>
    </submittedName>
</protein>
<sequence length="366" mass="41197">MVEPDTQTLLFTCTVTRRQALDAVRVWWGGRLMAGDLRDQARVIECRLKYFPFWRLSACLKGRVEGYRIEYDENSHEKIPMKTTFDRDFVWTGAACDTSALGVLYLRNLFGETVPSDVFTGQVTVPQDEGIAEGKRALKYGAQKHSGIPHITGHKLFLWHPESTLLIYPFWMVRYAYADRTYFATVDGVTGSVVAGRAPGDRFRRIFAFVAATAVSILTAVVWVVVLERSIFRDAGSVSDLDMFLLILAMPMIMLYGWAPVLDAFAFSRHGAEISAGDVYGGYRDSPESLPPENNTATAGVVLGFLFMVGGGLAFYHWRMWPALVAAVAGLVAYVISCTSWYNPAWDKEARRRARNTRPMQREKEW</sequence>
<organism evidence="2 3">
    <name type="scientific">Methanofollis aquaemaris</name>
    <dbReference type="NCBI Taxonomy" id="126734"/>
    <lineage>
        <taxon>Archaea</taxon>
        <taxon>Methanobacteriati</taxon>
        <taxon>Methanobacteriota</taxon>
        <taxon>Stenosarchaea group</taxon>
        <taxon>Methanomicrobia</taxon>
        <taxon>Methanomicrobiales</taxon>
        <taxon>Methanomicrobiaceae</taxon>
        <taxon>Methanofollis</taxon>
    </lineage>
</organism>
<dbReference type="KEGG" id="maqe:RJ40_00955"/>
<evidence type="ECO:0000256" key="1">
    <source>
        <dbReference type="SAM" id="Phobius"/>
    </source>
</evidence>
<name>A0A8A3S3E6_9EURY</name>
<feature type="transmembrane region" description="Helical" evidence="1">
    <location>
        <begin position="297"/>
        <end position="316"/>
    </location>
</feature>
<feature type="transmembrane region" description="Helical" evidence="1">
    <location>
        <begin position="323"/>
        <end position="342"/>
    </location>
</feature>
<dbReference type="AlphaFoldDB" id="A0A8A3S3E6"/>
<keyword evidence="3" id="KW-1185">Reference proteome</keyword>
<reference evidence="2" key="1">
    <citation type="journal article" date="2001" name="Int. J. Syst. Evol. Microbiol.">
        <title>Methanofollis aquaemaris sp. nov., a methanogen isolated from an aquaculture fish pond.</title>
        <authorList>
            <person name="Lai M.C."/>
            <person name="Chen S.C."/>
        </authorList>
    </citation>
    <scope>NUCLEOTIDE SEQUENCE</scope>
    <source>
        <strain evidence="2">N2F9704</strain>
    </source>
</reference>
<dbReference type="EMBL" id="CP036172">
    <property type="protein sequence ID" value="QSZ66166.1"/>
    <property type="molecule type" value="Genomic_DNA"/>
</dbReference>
<dbReference type="RefSeq" id="WP_265581479.1">
    <property type="nucleotide sequence ID" value="NZ_CP036172.1"/>
</dbReference>
<accession>A0A8A3S3E6</accession>
<dbReference type="Proteomes" id="UP001042704">
    <property type="component" value="Chromosome"/>
</dbReference>
<proteinExistence type="predicted"/>
<feature type="transmembrane region" description="Helical" evidence="1">
    <location>
        <begin position="206"/>
        <end position="226"/>
    </location>
</feature>
<keyword evidence="1" id="KW-0812">Transmembrane</keyword>
<evidence type="ECO:0000313" key="3">
    <source>
        <dbReference type="Proteomes" id="UP001042704"/>
    </source>
</evidence>
<keyword evidence="1" id="KW-0472">Membrane</keyword>
<dbReference type="GeneID" id="76422878"/>
<feature type="transmembrane region" description="Helical" evidence="1">
    <location>
        <begin position="238"/>
        <end position="259"/>
    </location>
</feature>